<dbReference type="Proteomes" id="UP000603434">
    <property type="component" value="Unassembled WGS sequence"/>
</dbReference>
<feature type="domain" description="Histidine kinase" evidence="12">
    <location>
        <begin position="384"/>
        <end position="607"/>
    </location>
</feature>
<feature type="domain" description="PAC" evidence="15">
    <location>
        <begin position="198"/>
        <end position="249"/>
    </location>
</feature>
<feature type="transmembrane region" description="Helical" evidence="11">
    <location>
        <begin position="25"/>
        <end position="50"/>
    </location>
</feature>
<dbReference type="InterPro" id="IPR036890">
    <property type="entry name" value="HATPase_C_sf"/>
</dbReference>
<accession>A0A8J6NQZ0</accession>
<dbReference type="SMART" id="SM00387">
    <property type="entry name" value="HATPase_c"/>
    <property type="match status" value="1"/>
</dbReference>
<dbReference type="GO" id="GO:0006355">
    <property type="term" value="P:regulation of DNA-templated transcription"/>
    <property type="evidence" value="ECO:0007669"/>
    <property type="project" value="InterPro"/>
</dbReference>
<dbReference type="InterPro" id="IPR013767">
    <property type="entry name" value="PAS_fold"/>
</dbReference>
<protein>
    <recommendedName>
        <fullName evidence="2">histidine kinase</fullName>
        <ecNumber evidence="2">2.7.13.3</ecNumber>
    </recommendedName>
</protein>
<dbReference type="PROSITE" id="PS50113">
    <property type="entry name" value="PAC"/>
    <property type="match status" value="2"/>
</dbReference>
<dbReference type="CDD" id="cd00130">
    <property type="entry name" value="PAS"/>
    <property type="match status" value="2"/>
</dbReference>
<keyword evidence="4" id="KW-0808">Transferase</keyword>
<sequence length="746" mass="83647">MKAPKDVIDSASDVQTFAVKKALPWGLIIGALVVTTTVGLLLHNLANAYVILNIRAIESMRAPLETEFKFAHMIFIALLAGFVFVFVLLFFNRRLRNVVRVRTENLEREVAERLQAEEAMRESEEKYKLLIKNLPSVVYRGYKDWHVEFIDRKIEVLTGYAADEFNFRKMKWSDIIVKEDIKAVSESFLEALKTDNSYVREYRIKSKDGQIHWIQDRGQIVHNGGQSEYASGVFFDITEKKRAEGERLLLATAIEQAAESVIISDRRGTIRYANPAFEALSGFARNDLVGRNFRIFKSDRHDDTFYKDMWAVISRGQVWSGHITNRMKDGSLREFETRISPVRDSSEEIVNFVSVSRDVTREVALQAQLQQAHKMQAIGTLAGGIAHDFNNILSAVIGYTEIALADIEKGTVLHNNLQEVLKAGDRAKDLVKQILTFSRQSERDLKPVQVKLIAEEALKLIRASLPATIEIHQDFQSDATVLADPTQIHQVLMNLCTNAAHAMRGNGGLLNVSLLKVEFDSGFTAKHFDVKPGSYLKMSVSDTGHGMPPGLLDHIFDPFFTTKEKGEGTGMGLAVVHGIVKSHGGTISVYSEPGKGSTFNVYLPVIEKRREHKTTAEKPIPTGNERILFVDDEPTLANMGKQLLESLGYEVTTRTSSIEALELFKAQPDKFDLIITDLTMPNMTGDELAKKLIAIRPDIPVILCTGFSTKITEKKAVDMGIRAFVLKPVIKKNIAETIRKVLNRQS</sequence>
<dbReference type="InterPro" id="IPR001610">
    <property type="entry name" value="PAC"/>
</dbReference>
<dbReference type="PANTHER" id="PTHR43065:SF42">
    <property type="entry name" value="TWO-COMPONENT SENSOR PPRA"/>
    <property type="match status" value="1"/>
</dbReference>
<feature type="coiled-coil region" evidence="10">
    <location>
        <begin position="106"/>
        <end position="133"/>
    </location>
</feature>
<comment type="catalytic activity">
    <reaction evidence="1">
        <text>ATP + protein L-histidine = ADP + protein N-phospho-L-histidine.</text>
        <dbReference type="EC" id="2.7.13.3"/>
    </reaction>
</comment>
<organism evidence="16 17">
    <name type="scientific">Candidatus Desulfatibia profunda</name>
    <dbReference type="NCBI Taxonomy" id="2841695"/>
    <lineage>
        <taxon>Bacteria</taxon>
        <taxon>Pseudomonadati</taxon>
        <taxon>Thermodesulfobacteriota</taxon>
        <taxon>Desulfobacteria</taxon>
        <taxon>Desulfobacterales</taxon>
        <taxon>Desulfobacterales incertae sedis</taxon>
        <taxon>Candidatus Desulfatibia</taxon>
    </lineage>
</organism>
<dbReference type="SUPFAM" id="SSF55874">
    <property type="entry name" value="ATPase domain of HSP90 chaperone/DNA topoisomerase II/histidine kinase"/>
    <property type="match status" value="1"/>
</dbReference>
<dbReference type="InterPro" id="IPR000700">
    <property type="entry name" value="PAS-assoc_C"/>
</dbReference>
<evidence type="ECO:0000256" key="9">
    <source>
        <dbReference type="PROSITE-ProRule" id="PRU00169"/>
    </source>
</evidence>
<dbReference type="Pfam" id="PF00989">
    <property type="entry name" value="PAS"/>
    <property type="match status" value="1"/>
</dbReference>
<dbReference type="CDD" id="cd00082">
    <property type="entry name" value="HisKA"/>
    <property type="match status" value="1"/>
</dbReference>
<feature type="domain" description="Response regulatory" evidence="13">
    <location>
        <begin position="626"/>
        <end position="742"/>
    </location>
</feature>
<dbReference type="SUPFAM" id="SSF55785">
    <property type="entry name" value="PYP-like sensor domain (PAS domain)"/>
    <property type="match status" value="2"/>
</dbReference>
<evidence type="ECO:0000256" key="11">
    <source>
        <dbReference type="SAM" id="Phobius"/>
    </source>
</evidence>
<evidence type="ECO:0000313" key="16">
    <source>
        <dbReference type="EMBL" id="MBC8360550.1"/>
    </source>
</evidence>
<evidence type="ECO:0000256" key="8">
    <source>
        <dbReference type="ARBA" id="ARBA00023012"/>
    </source>
</evidence>
<dbReference type="PROSITE" id="PS50112">
    <property type="entry name" value="PAS"/>
    <property type="match status" value="2"/>
</dbReference>
<dbReference type="PANTHER" id="PTHR43065">
    <property type="entry name" value="SENSOR HISTIDINE KINASE"/>
    <property type="match status" value="1"/>
</dbReference>
<dbReference type="SMART" id="SM00448">
    <property type="entry name" value="REC"/>
    <property type="match status" value="1"/>
</dbReference>
<feature type="transmembrane region" description="Helical" evidence="11">
    <location>
        <begin position="70"/>
        <end position="91"/>
    </location>
</feature>
<dbReference type="Pfam" id="PF02518">
    <property type="entry name" value="HATPase_c"/>
    <property type="match status" value="1"/>
</dbReference>
<evidence type="ECO:0000256" key="6">
    <source>
        <dbReference type="ARBA" id="ARBA00022777"/>
    </source>
</evidence>
<dbReference type="PROSITE" id="PS50109">
    <property type="entry name" value="HIS_KIN"/>
    <property type="match status" value="1"/>
</dbReference>
<evidence type="ECO:0000259" key="15">
    <source>
        <dbReference type="PROSITE" id="PS50113"/>
    </source>
</evidence>
<dbReference type="InterPro" id="IPR013655">
    <property type="entry name" value="PAS_fold_3"/>
</dbReference>
<dbReference type="InterPro" id="IPR036097">
    <property type="entry name" value="HisK_dim/P_sf"/>
</dbReference>
<evidence type="ECO:0000256" key="10">
    <source>
        <dbReference type="SAM" id="Coils"/>
    </source>
</evidence>
<dbReference type="InterPro" id="IPR011006">
    <property type="entry name" value="CheY-like_superfamily"/>
</dbReference>
<dbReference type="SUPFAM" id="SSF47384">
    <property type="entry name" value="Homodimeric domain of signal transducing histidine kinase"/>
    <property type="match status" value="1"/>
</dbReference>
<dbReference type="InterPro" id="IPR000014">
    <property type="entry name" value="PAS"/>
</dbReference>
<evidence type="ECO:0000256" key="7">
    <source>
        <dbReference type="ARBA" id="ARBA00022840"/>
    </source>
</evidence>
<feature type="domain" description="PAS" evidence="14">
    <location>
        <begin position="123"/>
        <end position="195"/>
    </location>
</feature>
<evidence type="ECO:0000256" key="3">
    <source>
        <dbReference type="ARBA" id="ARBA00022553"/>
    </source>
</evidence>
<keyword evidence="6" id="KW-0418">Kinase</keyword>
<keyword evidence="5" id="KW-0547">Nucleotide-binding</keyword>
<dbReference type="InterPro" id="IPR003594">
    <property type="entry name" value="HATPase_dom"/>
</dbReference>
<dbReference type="Gene3D" id="3.30.565.10">
    <property type="entry name" value="Histidine kinase-like ATPase, C-terminal domain"/>
    <property type="match status" value="1"/>
</dbReference>
<evidence type="ECO:0000259" key="13">
    <source>
        <dbReference type="PROSITE" id="PS50110"/>
    </source>
</evidence>
<evidence type="ECO:0000259" key="14">
    <source>
        <dbReference type="PROSITE" id="PS50112"/>
    </source>
</evidence>
<dbReference type="AlphaFoldDB" id="A0A8J6NQZ0"/>
<keyword evidence="8" id="KW-0902">Two-component regulatory system</keyword>
<dbReference type="InterPro" id="IPR001789">
    <property type="entry name" value="Sig_transdc_resp-reg_receiver"/>
</dbReference>
<evidence type="ECO:0000256" key="4">
    <source>
        <dbReference type="ARBA" id="ARBA00022679"/>
    </source>
</evidence>
<dbReference type="Pfam" id="PF08447">
    <property type="entry name" value="PAS_3"/>
    <property type="match status" value="1"/>
</dbReference>
<dbReference type="GO" id="GO:0000155">
    <property type="term" value="F:phosphorelay sensor kinase activity"/>
    <property type="evidence" value="ECO:0007669"/>
    <property type="project" value="InterPro"/>
</dbReference>
<comment type="caution">
    <text evidence="16">The sequence shown here is derived from an EMBL/GenBank/DDBJ whole genome shotgun (WGS) entry which is preliminary data.</text>
</comment>
<dbReference type="CDD" id="cd00156">
    <property type="entry name" value="REC"/>
    <property type="match status" value="1"/>
</dbReference>
<dbReference type="GO" id="GO:0005524">
    <property type="term" value="F:ATP binding"/>
    <property type="evidence" value="ECO:0007669"/>
    <property type="project" value="UniProtKB-KW"/>
</dbReference>
<reference evidence="16 17" key="1">
    <citation type="submission" date="2020-08" db="EMBL/GenBank/DDBJ databases">
        <title>Bridging the membrane lipid divide: bacteria of the FCB group superphylum have the potential to synthesize archaeal ether lipids.</title>
        <authorList>
            <person name="Villanueva L."/>
            <person name="Von Meijenfeldt F.A.B."/>
            <person name="Westbye A.B."/>
            <person name="Yadav S."/>
            <person name="Hopmans E.C."/>
            <person name="Dutilh B.E."/>
            <person name="Sinninghe Damste J.S."/>
        </authorList>
    </citation>
    <scope>NUCLEOTIDE SEQUENCE [LARGE SCALE GENOMIC DNA]</scope>
    <source>
        <strain evidence="16">NIOZ-UU30</strain>
    </source>
</reference>
<evidence type="ECO:0000313" key="17">
    <source>
        <dbReference type="Proteomes" id="UP000603434"/>
    </source>
</evidence>
<keyword evidence="10" id="KW-0175">Coiled coil</keyword>
<dbReference type="InterPro" id="IPR035965">
    <property type="entry name" value="PAS-like_dom_sf"/>
</dbReference>
<dbReference type="SMART" id="SM00388">
    <property type="entry name" value="HisKA"/>
    <property type="match status" value="1"/>
</dbReference>
<feature type="modified residue" description="4-aspartylphosphate" evidence="9">
    <location>
        <position position="677"/>
    </location>
</feature>
<dbReference type="PRINTS" id="PR00344">
    <property type="entry name" value="BCTRLSENSOR"/>
</dbReference>
<dbReference type="InterPro" id="IPR004358">
    <property type="entry name" value="Sig_transdc_His_kin-like_C"/>
</dbReference>
<dbReference type="SUPFAM" id="SSF52172">
    <property type="entry name" value="CheY-like"/>
    <property type="match status" value="1"/>
</dbReference>
<feature type="domain" description="PAS" evidence="14">
    <location>
        <begin position="246"/>
        <end position="292"/>
    </location>
</feature>
<dbReference type="SMART" id="SM00086">
    <property type="entry name" value="PAC"/>
    <property type="match status" value="2"/>
</dbReference>
<dbReference type="Pfam" id="PF00512">
    <property type="entry name" value="HisKA"/>
    <property type="match status" value="1"/>
</dbReference>
<keyword evidence="11" id="KW-1133">Transmembrane helix</keyword>
<dbReference type="InterPro" id="IPR003661">
    <property type="entry name" value="HisK_dim/P_dom"/>
</dbReference>
<feature type="domain" description="PAC" evidence="15">
    <location>
        <begin position="317"/>
        <end position="371"/>
    </location>
</feature>
<dbReference type="EMBL" id="JACNJH010000095">
    <property type="protein sequence ID" value="MBC8360550.1"/>
    <property type="molecule type" value="Genomic_DNA"/>
</dbReference>
<evidence type="ECO:0000259" key="12">
    <source>
        <dbReference type="PROSITE" id="PS50109"/>
    </source>
</evidence>
<proteinExistence type="predicted"/>
<dbReference type="EC" id="2.7.13.3" evidence="2"/>
<keyword evidence="7" id="KW-0067">ATP-binding</keyword>
<dbReference type="PROSITE" id="PS50110">
    <property type="entry name" value="RESPONSE_REGULATORY"/>
    <property type="match status" value="1"/>
</dbReference>
<dbReference type="SMART" id="SM00091">
    <property type="entry name" value="PAS"/>
    <property type="match status" value="2"/>
</dbReference>
<dbReference type="Pfam" id="PF00072">
    <property type="entry name" value="Response_reg"/>
    <property type="match status" value="1"/>
</dbReference>
<name>A0A8J6NQZ0_9BACT</name>
<evidence type="ECO:0000256" key="5">
    <source>
        <dbReference type="ARBA" id="ARBA00022741"/>
    </source>
</evidence>
<dbReference type="InterPro" id="IPR005467">
    <property type="entry name" value="His_kinase_dom"/>
</dbReference>
<evidence type="ECO:0000256" key="2">
    <source>
        <dbReference type="ARBA" id="ARBA00012438"/>
    </source>
</evidence>
<gene>
    <name evidence="16" type="ORF">H8E23_04040</name>
</gene>
<dbReference type="NCBIfam" id="TIGR00229">
    <property type="entry name" value="sensory_box"/>
    <property type="match status" value="2"/>
</dbReference>
<dbReference type="Gene3D" id="3.30.450.20">
    <property type="entry name" value="PAS domain"/>
    <property type="match status" value="2"/>
</dbReference>
<keyword evidence="3 9" id="KW-0597">Phosphoprotein</keyword>
<dbReference type="Gene3D" id="1.10.287.130">
    <property type="match status" value="1"/>
</dbReference>
<evidence type="ECO:0000256" key="1">
    <source>
        <dbReference type="ARBA" id="ARBA00000085"/>
    </source>
</evidence>
<dbReference type="Gene3D" id="3.40.50.2300">
    <property type="match status" value="1"/>
</dbReference>
<keyword evidence="11" id="KW-0812">Transmembrane</keyword>
<keyword evidence="11" id="KW-0472">Membrane</keyword>